<dbReference type="STRING" id="27342.A0A0H2RXM0"/>
<dbReference type="InterPro" id="IPR001810">
    <property type="entry name" value="F-box_dom"/>
</dbReference>
<reference evidence="2 3" key="1">
    <citation type="submission" date="2015-04" db="EMBL/GenBank/DDBJ databases">
        <title>Complete genome sequence of Schizopora paradoxa KUC8140, a cosmopolitan wood degrader in East Asia.</title>
        <authorList>
            <consortium name="DOE Joint Genome Institute"/>
            <person name="Min B."/>
            <person name="Park H."/>
            <person name="Jang Y."/>
            <person name="Kim J.-J."/>
            <person name="Kim K.H."/>
            <person name="Pangilinan J."/>
            <person name="Lipzen A."/>
            <person name="Riley R."/>
            <person name="Grigoriev I.V."/>
            <person name="Spatafora J.W."/>
            <person name="Choi I.-G."/>
        </authorList>
    </citation>
    <scope>NUCLEOTIDE SEQUENCE [LARGE SCALE GENOMIC DNA]</scope>
    <source>
        <strain evidence="2 3">KUC8140</strain>
    </source>
</reference>
<dbReference type="EMBL" id="KQ085946">
    <property type="protein sequence ID" value="KLO14233.1"/>
    <property type="molecule type" value="Genomic_DNA"/>
</dbReference>
<dbReference type="InParanoid" id="A0A0H2RXM0"/>
<dbReference type="AlphaFoldDB" id="A0A0H2RXM0"/>
<dbReference type="Proteomes" id="UP000053477">
    <property type="component" value="Unassembled WGS sequence"/>
</dbReference>
<proteinExistence type="predicted"/>
<accession>A0A0H2RXM0</accession>
<feature type="domain" description="F-box" evidence="1">
    <location>
        <begin position="11"/>
        <end position="48"/>
    </location>
</feature>
<organism evidence="2 3">
    <name type="scientific">Schizopora paradoxa</name>
    <dbReference type="NCBI Taxonomy" id="27342"/>
    <lineage>
        <taxon>Eukaryota</taxon>
        <taxon>Fungi</taxon>
        <taxon>Dikarya</taxon>
        <taxon>Basidiomycota</taxon>
        <taxon>Agaricomycotina</taxon>
        <taxon>Agaricomycetes</taxon>
        <taxon>Hymenochaetales</taxon>
        <taxon>Schizoporaceae</taxon>
        <taxon>Schizopora</taxon>
    </lineage>
</organism>
<sequence>MSVDWKGLSHDILKQIFAFCDKDGLTRCARTCKNWKDPSLDLLWFDLRIEDFEHIFAILAPLLPVAGQPHNGVTRLRFSRRITHRDWRRFIPYASRVRHVDGFHRDEDYRILSETAFAELLMTRPAKTPLFPRARRFEVDGDLIPYFPGLKVFLNLLHEDLREFTLNISEESPDEIVKFFEEVVWRSPNITNLDIETSLNDFNEDMKNSLISSISALRRLTTVAIYPGLLTAQLFSALQQLPDLQEVRDFFSDSLSRAARITNETLPHTIPSNAFPRLTRLTLHCSFAELYRYLSLGKGFAPRLRHLDIGVVSKFKPANLRIALLKIAETFPLLEHLRIIQTDCPSALVVERDPTGSKESLNRRSLNPLTRLRSLHTFILRCDEVVSMANDELCAILSQCTSLKYLILNHEPLALPTTELTLDVLPMLAQKCPQLLQLCLFVDTDVEDAETVTSHTFEKMTSIDFGISPVHDKRVITKLLAQVLPEECILMSNPAHTSDIEALLVSPEDRKTREERRKEWAEISQWIPVLFDFYYLYEEINSTTTSEVAVQVG</sequence>
<evidence type="ECO:0000259" key="1">
    <source>
        <dbReference type="Pfam" id="PF12937"/>
    </source>
</evidence>
<dbReference type="SUPFAM" id="SSF81383">
    <property type="entry name" value="F-box domain"/>
    <property type="match status" value="1"/>
</dbReference>
<dbReference type="OrthoDB" id="2447803at2759"/>
<keyword evidence="3" id="KW-1185">Reference proteome</keyword>
<dbReference type="SUPFAM" id="SSF52047">
    <property type="entry name" value="RNI-like"/>
    <property type="match status" value="1"/>
</dbReference>
<protein>
    <recommendedName>
        <fullName evidence="1">F-box domain-containing protein</fullName>
    </recommendedName>
</protein>
<evidence type="ECO:0000313" key="2">
    <source>
        <dbReference type="EMBL" id="KLO14233.1"/>
    </source>
</evidence>
<dbReference type="Pfam" id="PF12937">
    <property type="entry name" value="F-box-like"/>
    <property type="match status" value="1"/>
</dbReference>
<evidence type="ECO:0000313" key="3">
    <source>
        <dbReference type="Proteomes" id="UP000053477"/>
    </source>
</evidence>
<gene>
    <name evidence="2" type="ORF">SCHPADRAFT_996698</name>
</gene>
<dbReference type="Gene3D" id="3.80.10.10">
    <property type="entry name" value="Ribonuclease Inhibitor"/>
    <property type="match status" value="2"/>
</dbReference>
<name>A0A0H2RXM0_9AGAM</name>
<dbReference type="InterPro" id="IPR032675">
    <property type="entry name" value="LRR_dom_sf"/>
</dbReference>
<dbReference type="InterPro" id="IPR036047">
    <property type="entry name" value="F-box-like_dom_sf"/>
</dbReference>